<comment type="similarity">
    <text evidence="1 4">Belongs to the CKS family.</text>
</comment>
<dbReference type="InterPro" id="IPR000789">
    <property type="entry name" value="Cyclin-dep_kinase_reg-sub"/>
</dbReference>
<sequence length="119" mass="14173">MLTPRSNIARFSPQRIALSRGKHTSKMTVDLEQKQRDIEKYEESIYYSARYADDEYEYRHVVLPKALAKYLPKDRVAEEDEWRGLGIRQSPGWWNYERHAPEPHILLFKRIKDPAVAQK</sequence>
<dbReference type="InterPro" id="IPR036858">
    <property type="entry name" value="Cyclin-dep_kinase_reg-sub_sf"/>
</dbReference>
<dbReference type="OrthoDB" id="440676at2759"/>
<dbReference type="SUPFAM" id="SSF55637">
    <property type="entry name" value="Cell cycle regulatory proteins"/>
    <property type="match status" value="1"/>
</dbReference>
<dbReference type="PROSITE" id="PS00945">
    <property type="entry name" value="CKS_2"/>
    <property type="match status" value="1"/>
</dbReference>
<dbReference type="Gene3D" id="3.30.170.10">
    <property type="entry name" value="Cyclin-dependent kinase, regulatory subunit"/>
    <property type="match status" value="1"/>
</dbReference>
<dbReference type="PRINTS" id="PR00296">
    <property type="entry name" value="CYCLINKINASE"/>
</dbReference>
<dbReference type="Proteomes" id="UP000777482">
    <property type="component" value="Unassembled WGS sequence"/>
</dbReference>
<dbReference type="EMBL" id="PUHQ01000042">
    <property type="protein sequence ID" value="KAG0660655.1"/>
    <property type="molecule type" value="Genomic_DNA"/>
</dbReference>
<name>A0A9P6W2U1_RHOMI</name>
<keyword evidence="3 4" id="KW-0131">Cell cycle</keyword>
<dbReference type="AlphaFoldDB" id="A0A9P6W2U1"/>
<evidence type="ECO:0000313" key="6">
    <source>
        <dbReference type="Proteomes" id="UP000777482"/>
    </source>
</evidence>
<dbReference type="GO" id="GO:0016538">
    <property type="term" value="F:cyclin-dependent protein serine/threonine kinase regulator activity"/>
    <property type="evidence" value="ECO:0007669"/>
    <property type="project" value="InterPro"/>
</dbReference>
<evidence type="ECO:0000256" key="4">
    <source>
        <dbReference type="RuleBase" id="RU311113"/>
    </source>
</evidence>
<comment type="caution">
    <text evidence="5">The sequence shown here is derived from an EMBL/GenBank/DDBJ whole genome shotgun (WGS) entry which is preliminary data.</text>
</comment>
<dbReference type="PROSITE" id="PS00944">
    <property type="entry name" value="CKS_1"/>
    <property type="match status" value="1"/>
</dbReference>
<dbReference type="Pfam" id="PF01111">
    <property type="entry name" value="CKS"/>
    <property type="match status" value="1"/>
</dbReference>
<gene>
    <name evidence="5" type="primary">SUC1_2</name>
    <name evidence="5" type="ORF">C6P46_004519</name>
</gene>
<protein>
    <recommendedName>
        <fullName evidence="4">Cyclin-dependent kinases regulatory subunit</fullName>
    </recommendedName>
</protein>
<evidence type="ECO:0000313" key="5">
    <source>
        <dbReference type="EMBL" id="KAG0660655.1"/>
    </source>
</evidence>
<organism evidence="5 6">
    <name type="scientific">Rhodotorula mucilaginosa</name>
    <name type="common">Yeast</name>
    <name type="synonym">Rhodotorula rubra</name>
    <dbReference type="NCBI Taxonomy" id="5537"/>
    <lineage>
        <taxon>Eukaryota</taxon>
        <taxon>Fungi</taxon>
        <taxon>Dikarya</taxon>
        <taxon>Basidiomycota</taxon>
        <taxon>Pucciniomycotina</taxon>
        <taxon>Microbotryomycetes</taxon>
        <taxon>Sporidiobolales</taxon>
        <taxon>Sporidiobolaceae</taxon>
        <taxon>Rhodotorula</taxon>
    </lineage>
</organism>
<dbReference type="FunFam" id="3.30.170.10:FF:000005">
    <property type="entry name" value="Cyclin-dependent kinases regulatory subunit"/>
    <property type="match status" value="1"/>
</dbReference>
<evidence type="ECO:0000256" key="2">
    <source>
        <dbReference type="ARBA" id="ARBA00022618"/>
    </source>
</evidence>
<proteinExistence type="inferred from homology"/>
<evidence type="ECO:0000256" key="1">
    <source>
        <dbReference type="ARBA" id="ARBA00007782"/>
    </source>
</evidence>
<accession>A0A9P6W2U1</accession>
<dbReference type="PANTHER" id="PTHR23415">
    <property type="entry name" value="CYCLIN-DEPENDENT KINASES REGULATORY SUBUNIT/60S RIBOSOME SUBUNIT BIOGENESIS PROTEIN NIP7"/>
    <property type="match status" value="1"/>
</dbReference>
<comment type="function">
    <text evidence="4">Binds to the catalytic subunit of the cyclin dependent kinases and is essential for their biological function.</text>
</comment>
<reference evidence="5 6" key="1">
    <citation type="submission" date="2020-11" db="EMBL/GenBank/DDBJ databases">
        <title>Kefir isolates.</title>
        <authorList>
            <person name="Marcisauskas S."/>
            <person name="Kim Y."/>
            <person name="Blasche S."/>
        </authorList>
    </citation>
    <scope>NUCLEOTIDE SEQUENCE [LARGE SCALE GENOMIC DNA]</scope>
    <source>
        <strain evidence="5 6">KR</strain>
    </source>
</reference>
<dbReference type="SMART" id="SM01084">
    <property type="entry name" value="CKS"/>
    <property type="match status" value="1"/>
</dbReference>
<dbReference type="GO" id="GO:0051301">
    <property type="term" value="P:cell division"/>
    <property type="evidence" value="ECO:0007669"/>
    <property type="project" value="UniProtKB-UniRule"/>
</dbReference>
<keyword evidence="2 4" id="KW-0132">Cell division</keyword>
<evidence type="ECO:0000256" key="3">
    <source>
        <dbReference type="ARBA" id="ARBA00023306"/>
    </source>
</evidence>
<keyword evidence="6" id="KW-1185">Reference proteome</keyword>